<dbReference type="GO" id="GO:0032259">
    <property type="term" value="P:methylation"/>
    <property type="evidence" value="ECO:0007669"/>
    <property type="project" value="UniProtKB-KW"/>
</dbReference>
<dbReference type="EMBL" id="QKOE01000009">
    <property type="protein sequence ID" value="PZA16090.1"/>
    <property type="molecule type" value="Genomic_DNA"/>
</dbReference>
<name>A0A323UWR9_9RHOO</name>
<dbReference type="GO" id="GO:0008168">
    <property type="term" value="F:methyltransferase activity"/>
    <property type="evidence" value="ECO:0007669"/>
    <property type="project" value="UniProtKB-KW"/>
</dbReference>
<evidence type="ECO:0000313" key="2">
    <source>
        <dbReference type="EMBL" id="PZA16090.1"/>
    </source>
</evidence>
<dbReference type="OrthoDB" id="9804312at2"/>
<dbReference type="SUPFAM" id="SSF53335">
    <property type="entry name" value="S-adenosyl-L-methionine-dependent methyltransferases"/>
    <property type="match status" value="1"/>
</dbReference>
<gene>
    <name evidence="2" type="ORF">DNK49_13840</name>
</gene>
<dbReference type="AlphaFoldDB" id="A0A323UWR9"/>
<dbReference type="Gene3D" id="3.40.50.150">
    <property type="entry name" value="Vaccinia Virus protein VP39"/>
    <property type="match status" value="1"/>
</dbReference>
<protein>
    <submittedName>
        <fullName evidence="2">SAM-dependent methyltransferase</fullName>
    </submittedName>
</protein>
<organism evidence="2 3">
    <name type="scientific">Parazoarcus communis SWub3 = DSM 12120</name>
    <dbReference type="NCBI Taxonomy" id="1121029"/>
    <lineage>
        <taxon>Bacteria</taxon>
        <taxon>Pseudomonadati</taxon>
        <taxon>Pseudomonadota</taxon>
        <taxon>Betaproteobacteria</taxon>
        <taxon>Rhodocyclales</taxon>
        <taxon>Zoogloeaceae</taxon>
        <taxon>Parazoarcus</taxon>
    </lineage>
</organism>
<evidence type="ECO:0000313" key="3">
    <source>
        <dbReference type="Proteomes" id="UP000248259"/>
    </source>
</evidence>
<reference evidence="2 3" key="1">
    <citation type="submission" date="2018-06" db="EMBL/GenBank/DDBJ databases">
        <title>Azoarcus communis strain SWub3 genome.</title>
        <authorList>
            <person name="Zorraquino Salvo V."/>
            <person name="Toubiana D."/>
            <person name="Blumwald E."/>
        </authorList>
    </citation>
    <scope>NUCLEOTIDE SEQUENCE [LARGE SCALE GENOMIC DNA]</scope>
    <source>
        <strain evidence="2 3">SWub3</strain>
    </source>
</reference>
<dbReference type="Pfam" id="PF13489">
    <property type="entry name" value="Methyltransf_23"/>
    <property type="match status" value="1"/>
</dbReference>
<dbReference type="CDD" id="cd02440">
    <property type="entry name" value="AdoMet_MTases"/>
    <property type="match status" value="1"/>
</dbReference>
<evidence type="ECO:0000256" key="1">
    <source>
        <dbReference type="SAM" id="MobiDB-lite"/>
    </source>
</evidence>
<keyword evidence="2" id="KW-0808">Transferase</keyword>
<dbReference type="RefSeq" id="WP_110525534.1">
    <property type="nucleotide sequence ID" value="NZ_QKOE01000009.1"/>
</dbReference>
<sequence>MTQFDSNFINPRPTEAHVPPHGGGDVSDWVARCACLIRPGGRVLDHACGSGRHARWLAQQGYQVDAVDRDPVALSSVSGVPGIHARQVDLESGDWPYESSSFDGIVVTNYLFRPRLELLLQALAPGGVLIYETFMQGNERFGKPSNPDFLLQPGELLVRVAGLHVVAFEQGVVSVPRLAVVQRICAARTQAITEVPLP</sequence>
<keyword evidence="3" id="KW-1185">Reference proteome</keyword>
<feature type="region of interest" description="Disordered" evidence="1">
    <location>
        <begin position="1"/>
        <end position="22"/>
    </location>
</feature>
<proteinExistence type="predicted"/>
<accession>A0A323UWR9</accession>
<dbReference type="Proteomes" id="UP000248259">
    <property type="component" value="Unassembled WGS sequence"/>
</dbReference>
<keyword evidence="2" id="KW-0489">Methyltransferase</keyword>
<comment type="caution">
    <text evidence="2">The sequence shown here is derived from an EMBL/GenBank/DDBJ whole genome shotgun (WGS) entry which is preliminary data.</text>
</comment>
<dbReference type="InterPro" id="IPR029063">
    <property type="entry name" value="SAM-dependent_MTases_sf"/>
</dbReference>